<feature type="transmembrane region" description="Helical" evidence="1">
    <location>
        <begin position="82"/>
        <end position="101"/>
    </location>
</feature>
<evidence type="ECO:0000313" key="3">
    <source>
        <dbReference type="Proteomes" id="UP001595536"/>
    </source>
</evidence>
<sequence>MARRLSGARIIRGGLGGTACAGAALAGGCAASGATFGAPALPLFNAFFPAWLLCAFCGVIGAALTRVVFVRAGLDDILPARLPVYVAVAVIIGLLVSWFGFGR</sequence>
<protein>
    <submittedName>
        <fullName evidence="2">Uncharacterized protein</fullName>
    </submittedName>
</protein>
<feature type="transmembrane region" description="Helical" evidence="1">
    <location>
        <begin position="47"/>
        <end position="70"/>
    </location>
</feature>
<keyword evidence="1" id="KW-1133">Transmembrane helix</keyword>
<comment type="caution">
    <text evidence="2">The sequence shown here is derived from an EMBL/GenBank/DDBJ whole genome shotgun (WGS) entry which is preliminary data.</text>
</comment>
<reference evidence="3" key="1">
    <citation type="journal article" date="2019" name="Int. J. Syst. Evol. Microbiol.">
        <title>The Global Catalogue of Microorganisms (GCM) 10K type strain sequencing project: providing services to taxonomists for standard genome sequencing and annotation.</title>
        <authorList>
            <consortium name="The Broad Institute Genomics Platform"/>
            <consortium name="The Broad Institute Genome Sequencing Center for Infectious Disease"/>
            <person name="Wu L."/>
            <person name="Ma J."/>
        </authorList>
    </citation>
    <scope>NUCLEOTIDE SEQUENCE [LARGE SCALE GENOMIC DNA]</scope>
    <source>
        <strain evidence="3">CCM 7941</strain>
    </source>
</reference>
<evidence type="ECO:0000256" key="1">
    <source>
        <dbReference type="SAM" id="Phobius"/>
    </source>
</evidence>
<name>A0ABV7LDJ1_9HYPH</name>
<keyword evidence="3" id="KW-1185">Reference proteome</keyword>
<dbReference type="PROSITE" id="PS51257">
    <property type="entry name" value="PROKAR_LIPOPROTEIN"/>
    <property type="match status" value="1"/>
</dbReference>
<keyword evidence="1" id="KW-0812">Transmembrane</keyword>
<evidence type="ECO:0000313" key="2">
    <source>
        <dbReference type="EMBL" id="MFC3265278.1"/>
    </source>
</evidence>
<dbReference type="EMBL" id="JBHRUV010000014">
    <property type="protein sequence ID" value="MFC3265278.1"/>
    <property type="molecule type" value="Genomic_DNA"/>
</dbReference>
<dbReference type="Proteomes" id="UP001595536">
    <property type="component" value="Unassembled WGS sequence"/>
</dbReference>
<accession>A0ABV7LDJ1</accession>
<proteinExistence type="predicted"/>
<gene>
    <name evidence="2" type="ORF">ACFOEX_02735</name>
</gene>
<keyword evidence="1" id="KW-0472">Membrane</keyword>
<dbReference type="RefSeq" id="WP_376831395.1">
    <property type="nucleotide sequence ID" value="NZ_JBHLWR010000006.1"/>
</dbReference>
<organism evidence="2 3">
    <name type="scientific">Camelimonas abortus</name>
    <dbReference type="NCBI Taxonomy" id="1017184"/>
    <lineage>
        <taxon>Bacteria</taxon>
        <taxon>Pseudomonadati</taxon>
        <taxon>Pseudomonadota</taxon>
        <taxon>Alphaproteobacteria</taxon>
        <taxon>Hyphomicrobiales</taxon>
        <taxon>Chelatococcaceae</taxon>
        <taxon>Camelimonas</taxon>
    </lineage>
</organism>